<dbReference type="SUPFAM" id="SSF53474">
    <property type="entry name" value="alpha/beta-Hydrolases"/>
    <property type="match status" value="1"/>
</dbReference>
<evidence type="ECO:0000256" key="14">
    <source>
        <dbReference type="ARBA" id="ARBA00034045"/>
    </source>
</evidence>
<evidence type="ECO:0000313" key="17">
    <source>
        <dbReference type="EMBL" id="MFD0687955.1"/>
    </source>
</evidence>
<evidence type="ECO:0000256" key="4">
    <source>
        <dbReference type="ARBA" id="ARBA00013095"/>
    </source>
</evidence>
<evidence type="ECO:0000256" key="7">
    <source>
        <dbReference type="ARBA" id="ARBA00022764"/>
    </source>
</evidence>
<evidence type="ECO:0000256" key="8">
    <source>
        <dbReference type="ARBA" id="ARBA00022801"/>
    </source>
</evidence>
<proteinExistence type="inferred from homology"/>
<dbReference type="RefSeq" id="WP_131761319.1">
    <property type="nucleotide sequence ID" value="NZ_CAACUY010000159.1"/>
</dbReference>
<dbReference type="InterPro" id="IPR029058">
    <property type="entry name" value="AB_hydrolase_fold"/>
</dbReference>
<dbReference type="PANTHER" id="PTHR22946:SF9">
    <property type="entry name" value="POLYKETIDE TRANSFERASE AF380"/>
    <property type="match status" value="1"/>
</dbReference>
<dbReference type="PANTHER" id="PTHR22946">
    <property type="entry name" value="DIENELACTONE HYDROLASE DOMAIN-CONTAINING PROTEIN-RELATED"/>
    <property type="match status" value="1"/>
</dbReference>
<evidence type="ECO:0000256" key="5">
    <source>
        <dbReference type="ARBA" id="ARBA00022487"/>
    </source>
</evidence>
<comment type="subcellular location">
    <subcellularLocation>
        <location evidence="1">Periplasm</location>
    </subcellularLocation>
    <subcellularLocation>
        <location evidence="2">Secreted</location>
    </subcellularLocation>
</comment>
<evidence type="ECO:0000256" key="1">
    <source>
        <dbReference type="ARBA" id="ARBA00004418"/>
    </source>
</evidence>
<evidence type="ECO:0000313" key="18">
    <source>
        <dbReference type="Proteomes" id="UP001597063"/>
    </source>
</evidence>
<feature type="chain" id="PRO_5046990529" description="Poly(ethylene terephthalate) hydrolase" evidence="15">
    <location>
        <begin position="35"/>
        <end position="313"/>
    </location>
</feature>
<keyword evidence="6" id="KW-0964">Secreted</keyword>
<evidence type="ECO:0000256" key="12">
    <source>
        <dbReference type="ARBA" id="ARBA00033764"/>
    </source>
</evidence>
<sequence length="313" mass="32631">MSTVLCRRSRLTGRTRRLAATALAAALATTLATAAAPAAAATTAAAPAAAVRADSPYQRGPAPTEASVTAARGPFAIAQVTVPAGSGTGFNKGTIYYPTDTGQGTFGGVAVMPGFTSPQSVIQWLGPRLASQGFLVFTLDSLSLVDFPTARSQQLLAALDYLATRSTVRTRLDPNRLAVMGHSMGGGASLWAAQNRPSLKASVPLAPWETDTTWQGVRVPTMIIGGQADTVAPPATMAIPDYTSMTSAPEKAYLELRNGGHGAPATESPTVAKYALSWLKRFVDLDTRYDQFLCPAPAPTTAISQYRDTCPNG</sequence>
<evidence type="ECO:0000256" key="11">
    <source>
        <dbReference type="ARBA" id="ARBA00033707"/>
    </source>
</evidence>
<keyword evidence="5" id="KW-0719">Serine esterase</keyword>
<comment type="caution">
    <text evidence="17">The sequence shown here is derived from an EMBL/GenBank/DDBJ whole genome shotgun (WGS) entry which is preliminary data.</text>
</comment>
<evidence type="ECO:0000256" key="13">
    <source>
        <dbReference type="ARBA" id="ARBA00033780"/>
    </source>
</evidence>
<evidence type="ECO:0000256" key="6">
    <source>
        <dbReference type="ARBA" id="ARBA00022525"/>
    </source>
</evidence>
<protein>
    <recommendedName>
        <fullName evidence="13">Poly(ethylene terephthalate) hydrolase</fullName>
        <ecNumber evidence="12">3.1.1.101</ecNumber>
        <ecNumber evidence="4">3.1.1.74</ecNumber>
    </recommendedName>
</protein>
<keyword evidence="9" id="KW-1015">Disulfide bond</keyword>
<comment type="similarity">
    <text evidence="3">Belongs to the AB hydrolase superfamily.</text>
</comment>
<dbReference type="Gene3D" id="3.40.50.1820">
    <property type="entry name" value="alpha/beta hydrolase"/>
    <property type="match status" value="1"/>
</dbReference>
<keyword evidence="18" id="KW-1185">Reference proteome</keyword>
<organism evidence="17 18">
    <name type="scientific">Actinomadura fibrosa</name>
    <dbReference type="NCBI Taxonomy" id="111802"/>
    <lineage>
        <taxon>Bacteria</taxon>
        <taxon>Bacillati</taxon>
        <taxon>Actinomycetota</taxon>
        <taxon>Actinomycetes</taxon>
        <taxon>Streptosporangiales</taxon>
        <taxon>Thermomonosporaceae</taxon>
        <taxon>Actinomadura</taxon>
    </lineage>
</organism>
<reference evidence="18" key="1">
    <citation type="journal article" date="2019" name="Int. J. Syst. Evol. Microbiol.">
        <title>The Global Catalogue of Microorganisms (GCM) 10K type strain sequencing project: providing services to taxonomists for standard genome sequencing and annotation.</title>
        <authorList>
            <consortium name="The Broad Institute Genomics Platform"/>
            <consortium name="The Broad Institute Genome Sequencing Center for Infectious Disease"/>
            <person name="Wu L."/>
            <person name="Ma J."/>
        </authorList>
    </citation>
    <scope>NUCLEOTIDE SEQUENCE [LARGE SCALE GENOMIC DNA]</scope>
    <source>
        <strain evidence="18">JCM 9371</strain>
    </source>
</reference>
<keyword evidence="7" id="KW-0574">Periplasm</keyword>
<comment type="catalytic activity">
    <reaction evidence="11">
        <text>(ethylene terephthalate)(n) + H2O = (ethylene terephthalate)(n-1) + 4-[(2-hydroxyethoxy)carbonyl]benzoate + H(+)</text>
        <dbReference type="Rhea" id="RHEA:49528"/>
        <dbReference type="Rhea" id="RHEA-COMP:12420"/>
        <dbReference type="Rhea" id="RHEA-COMP:12421"/>
        <dbReference type="ChEBI" id="CHEBI:15377"/>
        <dbReference type="ChEBI" id="CHEBI:15378"/>
        <dbReference type="ChEBI" id="CHEBI:131701"/>
        <dbReference type="ChEBI" id="CHEBI:131704"/>
        <dbReference type="EC" id="3.1.1.101"/>
    </reaction>
    <physiologicalReaction direction="left-to-right" evidence="11">
        <dbReference type="Rhea" id="RHEA:49529"/>
    </physiologicalReaction>
</comment>
<evidence type="ECO:0000256" key="3">
    <source>
        <dbReference type="ARBA" id="ARBA00008645"/>
    </source>
</evidence>
<name>A0ABW2XQE4_9ACTN</name>
<comment type="catalytic activity">
    <reaction evidence="10">
        <text>a butanoate ester + H2O = an aliphatic alcohol + butanoate + H(+)</text>
        <dbReference type="Rhea" id="RHEA:47348"/>
        <dbReference type="ChEBI" id="CHEBI:2571"/>
        <dbReference type="ChEBI" id="CHEBI:15377"/>
        <dbReference type="ChEBI" id="CHEBI:15378"/>
        <dbReference type="ChEBI" id="CHEBI:17968"/>
        <dbReference type="ChEBI" id="CHEBI:50477"/>
    </reaction>
    <physiologicalReaction direction="left-to-right" evidence="10">
        <dbReference type="Rhea" id="RHEA:47349"/>
    </physiologicalReaction>
</comment>
<evidence type="ECO:0000256" key="9">
    <source>
        <dbReference type="ARBA" id="ARBA00023157"/>
    </source>
</evidence>
<gene>
    <name evidence="17" type="ORF">ACFQZM_25895</name>
</gene>
<dbReference type="InterPro" id="IPR041127">
    <property type="entry name" value="PET_hydrolase/cutinase-like"/>
</dbReference>
<evidence type="ECO:0000256" key="10">
    <source>
        <dbReference type="ARBA" id="ARBA00033629"/>
    </source>
</evidence>
<dbReference type="Pfam" id="PF12740">
    <property type="entry name" value="PETase"/>
    <property type="match status" value="1"/>
</dbReference>
<dbReference type="EC" id="3.1.1.74" evidence="4"/>
<comment type="catalytic activity">
    <reaction evidence="14">
        <text>cutin + H2O = cutin monomers.</text>
        <dbReference type="EC" id="3.1.1.74"/>
    </reaction>
</comment>
<dbReference type="InterPro" id="IPR050261">
    <property type="entry name" value="FrsA_esterase"/>
</dbReference>
<dbReference type="Proteomes" id="UP001597063">
    <property type="component" value="Unassembled WGS sequence"/>
</dbReference>
<evidence type="ECO:0000256" key="2">
    <source>
        <dbReference type="ARBA" id="ARBA00004613"/>
    </source>
</evidence>
<keyword evidence="8 17" id="KW-0378">Hydrolase</keyword>
<feature type="signal peptide" evidence="15">
    <location>
        <begin position="1"/>
        <end position="34"/>
    </location>
</feature>
<evidence type="ECO:0000256" key="15">
    <source>
        <dbReference type="SAM" id="SignalP"/>
    </source>
</evidence>
<accession>A0ABW2XQE4</accession>
<dbReference type="GO" id="GO:0016787">
    <property type="term" value="F:hydrolase activity"/>
    <property type="evidence" value="ECO:0007669"/>
    <property type="project" value="UniProtKB-KW"/>
</dbReference>
<dbReference type="EMBL" id="JBHTGP010000013">
    <property type="protein sequence ID" value="MFD0687955.1"/>
    <property type="molecule type" value="Genomic_DNA"/>
</dbReference>
<dbReference type="EC" id="3.1.1.101" evidence="12"/>
<feature type="domain" description="PET hydrolase/cutinase-like" evidence="16">
    <location>
        <begin position="52"/>
        <end position="311"/>
    </location>
</feature>
<evidence type="ECO:0000259" key="16">
    <source>
        <dbReference type="Pfam" id="PF12740"/>
    </source>
</evidence>
<keyword evidence="15" id="KW-0732">Signal</keyword>